<evidence type="ECO:0000313" key="4">
    <source>
        <dbReference type="Proteomes" id="UP000070444"/>
    </source>
</evidence>
<gene>
    <name evidence="3" type="ORF">CONCODRAFT_13405</name>
</gene>
<dbReference type="EMBL" id="KQ964976">
    <property type="protein sequence ID" value="KXN65121.1"/>
    <property type="molecule type" value="Genomic_DNA"/>
</dbReference>
<protein>
    <submittedName>
        <fullName evidence="3">Acetyl-CoA synthetase-like protein</fullName>
    </submittedName>
</protein>
<keyword evidence="4" id="KW-1185">Reference proteome</keyword>
<feature type="domain" description="AMP-dependent synthetase/ligase" evidence="2">
    <location>
        <begin position="28"/>
        <end position="286"/>
    </location>
</feature>
<dbReference type="GO" id="GO:0031956">
    <property type="term" value="F:medium-chain fatty acid-CoA ligase activity"/>
    <property type="evidence" value="ECO:0007669"/>
    <property type="project" value="TreeGrafter"/>
</dbReference>
<sequence>MSSVHYSSTGRYIDLVQENSQRGKSLSHPAISINPYGKYIDINFEEFYYTVCHSAKYFHSQLKAINFSSGRNVGLLCHSDSHYLWNMLGLMASNVAPVLLSPRNSIEATIHLLKQSSSRALIYQDHFNYLVKEISKEIPDLVLIPKWIAKFPECLTPTEYQLIIPLESQEKELDKVSYTLHSSGSTSFPKLISQSNRVCHNSGYRFIWEELPLDRVEINFFPLFHAGGILGTLLMCMYQMKSMTICPDLIPGSHFSPKMILDLVQNLSPKLLLILPLILKELIEYCNNVEKSQGWDILKRVEIMRYG</sequence>
<proteinExistence type="inferred from homology"/>
<comment type="similarity">
    <text evidence="1">Belongs to the ATP-dependent AMP-binding enzyme family.</text>
</comment>
<accession>A0A137NQV9</accession>
<reference evidence="3 4" key="1">
    <citation type="journal article" date="2015" name="Genome Biol. Evol.">
        <title>Phylogenomic analyses indicate that early fungi evolved digesting cell walls of algal ancestors of land plants.</title>
        <authorList>
            <person name="Chang Y."/>
            <person name="Wang S."/>
            <person name="Sekimoto S."/>
            <person name="Aerts A.L."/>
            <person name="Choi C."/>
            <person name="Clum A."/>
            <person name="LaButti K.M."/>
            <person name="Lindquist E.A."/>
            <person name="Yee Ngan C."/>
            <person name="Ohm R.A."/>
            <person name="Salamov A.A."/>
            <person name="Grigoriev I.V."/>
            <person name="Spatafora J.W."/>
            <person name="Berbee M.L."/>
        </authorList>
    </citation>
    <scope>NUCLEOTIDE SEQUENCE [LARGE SCALE GENOMIC DNA]</scope>
    <source>
        <strain evidence="3 4">NRRL 28638</strain>
    </source>
</reference>
<feature type="non-terminal residue" evidence="3">
    <location>
        <position position="307"/>
    </location>
</feature>
<evidence type="ECO:0000259" key="2">
    <source>
        <dbReference type="Pfam" id="PF00501"/>
    </source>
</evidence>
<dbReference type="SUPFAM" id="SSF56801">
    <property type="entry name" value="Acetyl-CoA synthetase-like"/>
    <property type="match status" value="1"/>
</dbReference>
<evidence type="ECO:0000256" key="1">
    <source>
        <dbReference type="ARBA" id="ARBA00006432"/>
    </source>
</evidence>
<dbReference type="InterPro" id="IPR000873">
    <property type="entry name" value="AMP-dep_synth/lig_dom"/>
</dbReference>
<name>A0A137NQV9_CONC2</name>
<dbReference type="STRING" id="796925.A0A137NQV9"/>
<dbReference type="Proteomes" id="UP000070444">
    <property type="component" value="Unassembled WGS sequence"/>
</dbReference>
<dbReference type="Pfam" id="PF00501">
    <property type="entry name" value="AMP-binding"/>
    <property type="match status" value="1"/>
</dbReference>
<dbReference type="Gene3D" id="3.40.50.12780">
    <property type="entry name" value="N-terminal domain of ligase-like"/>
    <property type="match status" value="1"/>
</dbReference>
<evidence type="ECO:0000313" key="3">
    <source>
        <dbReference type="EMBL" id="KXN65121.1"/>
    </source>
</evidence>
<dbReference type="PANTHER" id="PTHR43201">
    <property type="entry name" value="ACYL-COA SYNTHETASE"/>
    <property type="match status" value="1"/>
</dbReference>
<dbReference type="GO" id="GO:0006631">
    <property type="term" value="P:fatty acid metabolic process"/>
    <property type="evidence" value="ECO:0007669"/>
    <property type="project" value="TreeGrafter"/>
</dbReference>
<dbReference type="PANTHER" id="PTHR43201:SF8">
    <property type="entry name" value="ACYL-COA SYNTHETASE FAMILY MEMBER 3"/>
    <property type="match status" value="1"/>
</dbReference>
<organism evidence="3 4">
    <name type="scientific">Conidiobolus coronatus (strain ATCC 28846 / CBS 209.66 / NRRL 28638)</name>
    <name type="common">Delacroixia coronata</name>
    <dbReference type="NCBI Taxonomy" id="796925"/>
    <lineage>
        <taxon>Eukaryota</taxon>
        <taxon>Fungi</taxon>
        <taxon>Fungi incertae sedis</taxon>
        <taxon>Zoopagomycota</taxon>
        <taxon>Entomophthoromycotina</taxon>
        <taxon>Entomophthoromycetes</taxon>
        <taxon>Entomophthorales</taxon>
        <taxon>Ancylistaceae</taxon>
        <taxon>Conidiobolus</taxon>
    </lineage>
</organism>
<dbReference type="InterPro" id="IPR042099">
    <property type="entry name" value="ANL_N_sf"/>
</dbReference>
<dbReference type="AlphaFoldDB" id="A0A137NQV9"/>
<dbReference type="OrthoDB" id="429813at2759"/>